<protein>
    <submittedName>
        <fullName evidence="1">Uncharacterized protein</fullName>
    </submittedName>
</protein>
<organism evidence="1">
    <name type="scientific">marine sediment metagenome</name>
    <dbReference type="NCBI Taxonomy" id="412755"/>
    <lineage>
        <taxon>unclassified sequences</taxon>
        <taxon>metagenomes</taxon>
        <taxon>ecological metagenomes</taxon>
    </lineage>
</organism>
<reference evidence="1" key="1">
    <citation type="journal article" date="2015" name="Nature">
        <title>Complex archaea that bridge the gap between prokaryotes and eukaryotes.</title>
        <authorList>
            <person name="Spang A."/>
            <person name="Saw J.H."/>
            <person name="Jorgensen S.L."/>
            <person name="Zaremba-Niedzwiedzka K."/>
            <person name="Martijn J."/>
            <person name="Lind A.E."/>
            <person name="van Eijk R."/>
            <person name="Schleper C."/>
            <person name="Guy L."/>
            <person name="Ettema T.J."/>
        </authorList>
    </citation>
    <scope>NUCLEOTIDE SEQUENCE</scope>
</reference>
<dbReference type="EMBL" id="LAZR01008069">
    <property type="protein sequence ID" value="KKM81155.1"/>
    <property type="molecule type" value="Genomic_DNA"/>
</dbReference>
<accession>A0A0F9MWX3</accession>
<name>A0A0F9MWX3_9ZZZZ</name>
<feature type="non-terminal residue" evidence="1">
    <location>
        <position position="1"/>
    </location>
</feature>
<gene>
    <name evidence="1" type="ORF">LCGC14_1332700</name>
</gene>
<sequence>YPKGIEGPLEGLTGFGWKFVQKNKEILFSKSKKDENWR</sequence>
<evidence type="ECO:0000313" key="1">
    <source>
        <dbReference type="EMBL" id="KKM81155.1"/>
    </source>
</evidence>
<proteinExistence type="predicted"/>
<comment type="caution">
    <text evidence="1">The sequence shown here is derived from an EMBL/GenBank/DDBJ whole genome shotgun (WGS) entry which is preliminary data.</text>
</comment>
<dbReference type="AlphaFoldDB" id="A0A0F9MWX3"/>